<dbReference type="OrthoDB" id="10260961at2759"/>
<dbReference type="Proteomes" id="UP000279259">
    <property type="component" value="Unassembled WGS sequence"/>
</dbReference>
<accession>A0A427YJR5</accession>
<organism evidence="1 2">
    <name type="scientific">Saitozyma podzolica</name>
    <dbReference type="NCBI Taxonomy" id="1890683"/>
    <lineage>
        <taxon>Eukaryota</taxon>
        <taxon>Fungi</taxon>
        <taxon>Dikarya</taxon>
        <taxon>Basidiomycota</taxon>
        <taxon>Agaricomycotina</taxon>
        <taxon>Tremellomycetes</taxon>
        <taxon>Tremellales</taxon>
        <taxon>Trimorphomycetaceae</taxon>
        <taxon>Saitozyma</taxon>
    </lineage>
</organism>
<gene>
    <name evidence="1" type="ORF">EHS25_009605</name>
</gene>
<evidence type="ECO:0000313" key="2">
    <source>
        <dbReference type="Proteomes" id="UP000279259"/>
    </source>
</evidence>
<proteinExistence type="predicted"/>
<dbReference type="EMBL" id="RSCD01000008">
    <property type="protein sequence ID" value="RSH91306.1"/>
    <property type="molecule type" value="Genomic_DNA"/>
</dbReference>
<name>A0A427YJR5_9TREE</name>
<dbReference type="AlphaFoldDB" id="A0A427YJR5"/>
<protein>
    <submittedName>
        <fullName evidence="1">Uncharacterized protein</fullName>
    </submittedName>
</protein>
<evidence type="ECO:0000313" key="1">
    <source>
        <dbReference type="EMBL" id="RSH91306.1"/>
    </source>
</evidence>
<comment type="caution">
    <text evidence="1">The sequence shown here is derived from an EMBL/GenBank/DDBJ whole genome shotgun (WGS) entry which is preliminary data.</text>
</comment>
<reference evidence="1 2" key="1">
    <citation type="submission" date="2018-11" db="EMBL/GenBank/DDBJ databases">
        <title>Genome sequence of Saitozyma podzolica DSM 27192.</title>
        <authorList>
            <person name="Aliyu H."/>
            <person name="Gorte O."/>
            <person name="Ochsenreither K."/>
        </authorList>
    </citation>
    <scope>NUCLEOTIDE SEQUENCE [LARGE SCALE GENOMIC DNA]</scope>
    <source>
        <strain evidence="1 2">DSM 27192</strain>
    </source>
</reference>
<sequence>MPLHPHLHVLIPSSTPSINLEARLYLRPPISAGPSRLRLSRSYDSTPRPLEDLTADERDEISRWGCEALITAAHPWGRLGGTCSIQ</sequence>
<dbReference type="STRING" id="1890683.A0A427YJR5"/>
<keyword evidence="2" id="KW-1185">Reference proteome</keyword>